<organism evidence="2">
    <name type="scientific">Melampsora larici-populina (strain 98AG31 / pathotype 3-4-7)</name>
    <name type="common">Poplar leaf rust fungus</name>
    <dbReference type="NCBI Taxonomy" id="747676"/>
    <lineage>
        <taxon>Eukaryota</taxon>
        <taxon>Fungi</taxon>
        <taxon>Dikarya</taxon>
        <taxon>Basidiomycota</taxon>
        <taxon>Pucciniomycotina</taxon>
        <taxon>Pucciniomycetes</taxon>
        <taxon>Pucciniales</taxon>
        <taxon>Melampsoraceae</taxon>
        <taxon>Melampsora</taxon>
    </lineage>
</organism>
<dbReference type="Gene3D" id="3.40.50.1110">
    <property type="entry name" value="SGNH hydrolase"/>
    <property type="match status" value="1"/>
</dbReference>
<dbReference type="GeneID" id="18931921"/>
<reference evidence="2" key="1">
    <citation type="journal article" date="2011" name="Proc. Natl. Acad. Sci. U.S.A.">
        <title>Obligate biotrophy features unraveled by the genomic analysis of rust fungi.</title>
        <authorList>
            <person name="Duplessis S."/>
            <person name="Cuomo C.A."/>
            <person name="Lin Y.-C."/>
            <person name="Aerts A."/>
            <person name="Tisserant E."/>
            <person name="Veneault-Fourrey C."/>
            <person name="Joly D.L."/>
            <person name="Hacquard S."/>
            <person name="Amselem J."/>
            <person name="Cantarel B.L."/>
            <person name="Chiu R."/>
            <person name="Coutinho P.M."/>
            <person name="Feau N."/>
            <person name="Field M."/>
            <person name="Frey P."/>
            <person name="Gelhaye E."/>
            <person name="Goldberg J."/>
            <person name="Grabherr M.G."/>
            <person name="Kodira C.D."/>
            <person name="Kohler A."/>
            <person name="Kuees U."/>
            <person name="Lindquist E.A."/>
            <person name="Lucas S.M."/>
            <person name="Mago R."/>
            <person name="Mauceli E."/>
            <person name="Morin E."/>
            <person name="Murat C."/>
            <person name="Pangilinan J.L."/>
            <person name="Park R."/>
            <person name="Pearson M."/>
            <person name="Quesneville H."/>
            <person name="Rouhier N."/>
            <person name="Sakthikumar S."/>
            <person name="Salamov A.A."/>
            <person name="Schmutz J."/>
            <person name="Selles B."/>
            <person name="Shapiro H."/>
            <person name="Tanguay P."/>
            <person name="Tuskan G.A."/>
            <person name="Henrissat B."/>
            <person name="Van de Peer Y."/>
            <person name="Rouze P."/>
            <person name="Ellis J.G."/>
            <person name="Dodds P.N."/>
            <person name="Schein J.E."/>
            <person name="Zhong S."/>
            <person name="Hamelin R.C."/>
            <person name="Grigoriev I.V."/>
            <person name="Szabo L.J."/>
            <person name="Martin F."/>
        </authorList>
    </citation>
    <scope>NUCLEOTIDE SEQUENCE [LARGE SCALE GENOMIC DNA]</scope>
    <source>
        <strain evidence="2">98AG31 / pathotype 3-4-7</strain>
    </source>
</reference>
<dbReference type="InParanoid" id="F4RK90"/>
<proteinExistence type="predicted"/>
<dbReference type="OrthoDB" id="1600564at2759"/>
<gene>
    <name evidence="1" type="ORF">MELLADRAFT_71759</name>
</gene>
<dbReference type="Proteomes" id="UP000001072">
    <property type="component" value="Unassembled WGS sequence"/>
</dbReference>
<evidence type="ECO:0000313" key="2">
    <source>
        <dbReference type="Proteomes" id="UP000001072"/>
    </source>
</evidence>
<dbReference type="AlphaFoldDB" id="F4RK90"/>
<evidence type="ECO:0008006" key="3">
    <source>
        <dbReference type="Google" id="ProtNLM"/>
    </source>
</evidence>
<name>F4RK90_MELLP</name>
<dbReference type="EMBL" id="GL883105">
    <property type="protein sequence ID" value="EGG07223.1"/>
    <property type="molecule type" value="Genomic_DNA"/>
</dbReference>
<protein>
    <recommendedName>
        <fullName evidence="3">Carbohydrate esterase family 16 protein</fullName>
    </recommendedName>
</protein>
<evidence type="ECO:0000313" key="1">
    <source>
        <dbReference type="EMBL" id="EGG07223.1"/>
    </source>
</evidence>
<dbReference type="InterPro" id="IPR036514">
    <property type="entry name" value="SGNH_hydro_sf"/>
</dbReference>
<dbReference type="HOGENOM" id="CLU_2004406_0_0_1"/>
<dbReference type="VEuPathDB" id="FungiDB:MELLADRAFT_71759"/>
<sequence length="124" mass="14467">MTPLEHAGVKKWTNGNKQKSEVLLSMLRALIKQYNDGLFSTFAKPQFKDSPDCGPKVYDISNIWNFIVTHPKKYGIKNLTDSCFTNNTVCHNVDEYFFWDYIHVTPKVQRLFGEDIYKFVSCNF</sequence>
<dbReference type="RefSeq" id="XP_007409665.1">
    <property type="nucleotide sequence ID" value="XM_007409603.1"/>
</dbReference>
<dbReference type="KEGG" id="mlr:MELLADRAFT_71759"/>
<accession>F4RK90</accession>
<keyword evidence="2" id="KW-1185">Reference proteome</keyword>